<keyword evidence="1" id="KW-0560">Oxidoreductase</keyword>
<dbReference type="EMBL" id="JACIVI010000001">
    <property type="protein sequence ID" value="MBB1160788.1"/>
    <property type="molecule type" value="Genomic_DNA"/>
</dbReference>
<feature type="region of interest" description="Disordered" evidence="2">
    <location>
        <begin position="227"/>
        <end position="254"/>
    </location>
</feature>
<dbReference type="InterPro" id="IPR036188">
    <property type="entry name" value="FAD/NAD-bd_sf"/>
</dbReference>
<feature type="compositionally biased region" description="Pro residues" evidence="2">
    <location>
        <begin position="243"/>
        <end position="254"/>
    </location>
</feature>
<sequence>MKPQRIAVIGAGIVGVASARALAEDGHAVTVFERRGSLAAEGSFAPAGLLAPGVLALGGPVASLVDPPPLPGLAGRWQRWRATRDGRTQRRREQMARLARDSQRVLGRWFDREALPYEHSLGVGLRIADEAGRLRLEAALAAQPLAAAGSRFLDREAWRASEPDLAPDAPGSGLLFWPEAEMVNVRQIAQQLREQAEARGARFLFGVEVQHVEPGRPLTLQWIEHDTSNRGSLSGARPGGRGPAPPERTAPPPRQFDAVVLCSGAAAPLLPGPALPLVREAGLSLTLPLRDPDRGPVRGLIDADGALMMARLGDRLRVAGLWHRPSGDGQPPKALVERLYRAAQRDFPSITQTERGQVWCGMHLGFADGLPRIGASEAPGLWLNLGHGRAGWALACGSAQRLADALAGRGQAELLAADALADVAA</sequence>
<dbReference type="Gene3D" id="3.30.9.10">
    <property type="entry name" value="D-Amino Acid Oxidase, subunit A, domain 2"/>
    <property type="match status" value="2"/>
</dbReference>
<keyword evidence="5" id="KW-1185">Reference proteome</keyword>
<evidence type="ECO:0000256" key="2">
    <source>
        <dbReference type="SAM" id="MobiDB-lite"/>
    </source>
</evidence>
<evidence type="ECO:0000313" key="5">
    <source>
        <dbReference type="Proteomes" id="UP000586093"/>
    </source>
</evidence>
<evidence type="ECO:0000259" key="3">
    <source>
        <dbReference type="Pfam" id="PF01266"/>
    </source>
</evidence>
<dbReference type="SUPFAM" id="SSF51971">
    <property type="entry name" value="Nucleotide-binding domain"/>
    <property type="match status" value="1"/>
</dbReference>
<name>A0A839HMI8_9BURK</name>
<organism evidence="4 5">
    <name type="scientific">Aquariibacter albus</name>
    <dbReference type="NCBI Taxonomy" id="2759899"/>
    <lineage>
        <taxon>Bacteria</taxon>
        <taxon>Pseudomonadati</taxon>
        <taxon>Pseudomonadota</taxon>
        <taxon>Betaproteobacteria</taxon>
        <taxon>Burkholderiales</taxon>
        <taxon>Sphaerotilaceae</taxon>
        <taxon>Aquariibacter</taxon>
    </lineage>
</organism>
<comment type="caution">
    <text evidence="4">The sequence shown here is derived from an EMBL/GenBank/DDBJ whole genome shotgun (WGS) entry which is preliminary data.</text>
</comment>
<accession>A0A839HMI8</accession>
<dbReference type="Pfam" id="PF01266">
    <property type="entry name" value="DAO"/>
    <property type="match status" value="1"/>
</dbReference>
<dbReference type="Gene3D" id="3.50.50.60">
    <property type="entry name" value="FAD/NAD(P)-binding domain"/>
    <property type="match status" value="3"/>
</dbReference>
<evidence type="ECO:0000313" key="4">
    <source>
        <dbReference type="EMBL" id="MBB1160788.1"/>
    </source>
</evidence>
<protein>
    <submittedName>
        <fullName evidence="4">FAD-dependent oxidoreductase</fullName>
    </submittedName>
</protein>
<dbReference type="GO" id="GO:0016491">
    <property type="term" value="F:oxidoreductase activity"/>
    <property type="evidence" value="ECO:0007669"/>
    <property type="project" value="UniProtKB-KW"/>
</dbReference>
<evidence type="ECO:0000256" key="1">
    <source>
        <dbReference type="ARBA" id="ARBA00023002"/>
    </source>
</evidence>
<dbReference type="AlphaFoldDB" id="A0A839HMI8"/>
<dbReference type="PANTHER" id="PTHR13847">
    <property type="entry name" value="SARCOSINE DEHYDROGENASE-RELATED"/>
    <property type="match status" value="1"/>
</dbReference>
<dbReference type="RefSeq" id="WP_182661061.1">
    <property type="nucleotide sequence ID" value="NZ_JACIVI010000001.1"/>
</dbReference>
<reference evidence="4 5" key="1">
    <citation type="submission" date="2020-08" db="EMBL/GenBank/DDBJ databases">
        <title>Aquariorum lacteus gen. nov., sp. nov., a new member of the family Comamonadaceae, isolated from freshwater aquarium.</title>
        <authorList>
            <person name="Chun S.-J."/>
        </authorList>
    </citation>
    <scope>NUCLEOTIDE SEQUENCE [LARGE SCALE GENOMIC DNA]</scope>
    <source>
        <strain evidence="4 5">SJAQ100</strain>
    </source>
</reference>
<dbReference type="Proteomes" id="UP000586093">
    <property type="component" value="Unassembled WGS sequence"/>
</dbReference>
<proteinExistence type="predicted"/>
<gene>
    <name evidence="4" type="ORF">H4F90_02190</name>
</gene>
<dbReference type="GO" id="GO:0005737">
    <property type="term" value="C:cytoplasm"/>
    <property type="evidence" value="ECO:0007669"/>
    <property type="project" value="TreeGrafter"/>
</dbReference>
<dbReference type="PANTHER" id="PTHR13847:SF289">
    <property type="entry name" value="GLYCINE OXIDASE"/>
    <property type="match status" value="1"/>
</dbReference>
<dbReference type="InterPro" id="IPR006076">
    <property type="entry name" value="FAD-dep_OxRdtase"/>
</dbReference>
<feature type="domain" description="FAD dependent oxidoreductase" evidence="3">
    <location>
        <begin position="5"/>
        <end position="404"/>
    </location>
</feature>